<dbReference type="PANTHER" id="PTHR14969">
    <property type="entry name" value="SPHINGOSINE-1-PHOSPHATE PHOSPHOHYDROLASE"/>
    <property type="match status" value="1"/>
</dbReference>
<dbReference type="GO" id="GO:0005886">
    <property type="term" value="C:plasma membrane"/>
    <property type="evidence" value="ECO:0007669"/>
    <property type="project" value="UniProtKB-SubCell"/>
</dbReference>
<dbReference type="STRING" id="1802214.A2908_02875"/>
<evidence type="ECO:0000256" key="5">
    <source>
        <dbReference type="ARBA" id="ARBA00022989"/>
    </source>
</evidence>
<protein>
    <recommendedName>
        <fullName evidence="8">Phosphatidic acid phosphatase type 2/haloperoxidase domain-containing protein</fullName>
    </recommendedName>
</protein>
<feature type="transmembrane region" description="Helical" evidence="7">
    <location>
        <begin position="24"/>
        <end position="46"/>
    </location>
</feature>
<accession>A0A1G2IGL9</accession>
<evidence type="ECO:0000256" key="2">
    <source>
        <dbReference type="ARBA" id="ARBA00022475"/>
    </source>
</evidence>
<keyword evidence="4" id="KW-0378">Hydrolase</keyword>
<dbReference type="PANTHER" id="PTHR14969:SF62">
    <property type="entry name" value="DECAPRENYLPHOSPHORYL-5-PHOSPHORIBOSE PHOSPHATASE RV3807C-RELATED"/>
    <property type="match status" value="1"/>
</dbReference>
<evidence type="ECO:0000313" key="10">
    <source>
        <dbReference type="Proteomes" id="UP000176774"/>
    </source>
</evidence>
<dbReference type="SMART" id="SM00014">
    <property type="entry name" value="acidPPc"/>
    <property type="match status" value="1"/>
</dbReference>
<dbReference type="AlphaFoldDB" id="A0A1G2IGL9"/>
<evidence type="ECO:0000256" key="7">
    <source>
        <dbReference type="SAM" id="Phobius"/>
    </source>
</evidence>
<evidence type="ECO:0000256" key="6">
    <source>
        <dbReference type="ARBA" id="ARBA00023136"/>
    </source>
</evidence>
<comment type="subcellular location">
    <subcellularLocation>
        <location evidence="1">Cell membrane</location>
        <topology evidence="1">Multi-pass membrane protein</topology>
    </subcellularLocation>
</comment>
<feature type="transmembrane region" description="Helical" evidence="7">
    <location>
        <begin position="100"/>
        <end position="122"/>
    </location>
</feature>
<dbReference type="InterPro" id="IPR000326">
    <property type="entry name" value="PAP2/HPO"/>
</dbReference>
<reference evidence="9 10" key="1">
    <citation type="journal article" date="2016" name="Nat. Commun.">
        <title>Thousands of microbial genomes shed light on interconnected biogeochemical processes in an aquifer system.</title>
        <authorList>
            <person name="Anantharaman K."/>
            <person name="Brown C.T."/>
            <person name="Hug L.A."/>
            <person name="Sharon I."/>
            <person name="Castelle C.J."/>
            <person name="Probst A.J."/>
            <person name="Thomas B.C."/>
            <person name="Singh A."/>
            <person name="Wilkins M.J."/>
            <person name="Karaoz U."/>
            <person name="Brodie E.L."/>
            <person name="Williams K.H."/>
            <person name="Hubbard S.S."/>
            <person name="Banfield J.F."/>
        </authorList>
    </citation>
    <scope>NUCLEOTIDE SEQUENCE [LARGE SCALE GENOMIC DNA]</scope>
</reference>
<gene>
    <name evidence="9" type="ORF">A2908_02875</name>
</gene>
<comment type="caution">
    <text evidence="9">The sequence shown here is derived from an EMBL/GenBank/DDBJ whole genome shotgun (WGS) entry which is preliminary data.</text>
</comment>
<feature type="transmembrane region" description="Helical" evidence="7">
    <location>
        <begin position="155"/>
        <end position="173"/>
    </location>
</feature>
<dbReference type="Proteomes" id="UP000176774">
    <property type="component" value="Unassembled WGS sequence"/>
</dbReference>
<keyword evidence="6 7" id="KW-0472">Membrane</keyword>
<name>A0A1G2IGL9_9BACT</name>
<dbReference type="Pfam" id="PF01569">
    <property type="entry name" value="PAP2"/>
    <property type="match status" value="1"/>
</dbReference>
<dbReference type="Gene3D" id="1.20.144.10">
    <property type="entry name" value="Phosphatidic acid phosphatase type 2/haloperoxidase"/>
    <property type="match status" value="1"/>
</dbReference>
<evidence type="ECO:0000256" key="1">
    <source>
        <dbReference type="ARBA" id="ARBA00004651"/>
    </source>
</evidence>
<evidence type="ECO:0000256" key="3">
    <source>
        <dbReference type="ARBA" id="ARBA00022692"/>
    </source>
</evidence>
<feature type="transmembrane region" description="Helical" evidence="7">
    <location>
        <begin position="129"/>
        <end position="149"/>
    </location>
</feature>
<dbReference type="GO" id="GO:0016787">
    <property type="term" value="F:hydrolase activity"/>
    <property type="evidence" value="ECO:0007669"/>
    <property type="project" value="UniProtKB-KW"/>
</dbReference>
<evidence type="ECO:0000313" key="9">
    <source>
        <dbReference type="EMBL" id="OGZ73737.1"/>
    </source>
</evidence>
<sequence>MYYDLVVFNAINSFAGTSILLDGLAIFLADYLPFVLGFWLISFLWYPKGDRIKNRLMVIVALFSGLVARFAIKPWVVFFYNRPRPYVTLPFVHKLIPTFFFSDVQSFPSGHALFFFAVSVAIYGFNKKLGIVFFLASGVMAMARIFVGVHWPSDILTGAFLGAITGLIMRWFYIKYQPVADRIIATIF</sequence>
<dbReference type="SUPFAM" id="SSF48317">
    <property type="entry name" value="Acid phosphatase/Vanadium-dependent haloperoxidase"/>
    <property type="match status" value="1"/>
</dbReference>
<keyword evidence="5 7" id="KW-1133">Transmembrane helix</keyword>
<evidence type="ECO:0000259" key="8">
    <source>
        <dbReference type="SMART" id="SM00014"/>
    </source>
</evidence>
<feature type="domain" description="Phosphatidic acid phosphatase type 2/haloperoxidase" evidence="8">
    <location>
        <begin position="54"/>
        <end position="170"/>
    </location>
</feature>
<keyword evidence="3 7" id="KW-0812">Transmembrane</keyword>
<proteinExistence type="predicted"/>
<dbReference type="EMBL" id="MHPA01000008">
    <property type="protein sequence ID" value="OGZ73737.1"/>
    <property type="molecule type" value="Genomic_DNA"/>
</dbReference>
<evidence type="ECO:0000256" key="4">
    <source>
        <dbReference type="ARBA" id="ARBA00022801"/>
    </source>
</evidence>
<organism evidence="9 10">
    <name type="scientific">Candidatus Staskawiczbacteria bacterium RIFCSPLOWO2_01_FULL_38_12b</name>
    <dbReference type="NCBI Taxonomy" id="1802214"/>
    <lineage>
        <taxon>Bacteria</taxon>
        <taxon>Candidatus Staskawicziibacteriota</taxon>
    </lineage>
</organism>
<dbReference type="InterPro" id="IPR036938">
    <property type="entry name" value="PAP2/HPO_sf"/>
</dbReference>
<feature type="transmembrane region" description="Helical" evidence="7">
    <location>
        <begin position="58"/>
        <end position="80"/>
    </location>
</feature>
<keyword evidence="2" id="KW-1003">Cell membrane</keyword>